<dbReference type="eggNOG" id="KOG1187">
    <property type="taxonomic scope" value="Eukaryota"/>
</dbReference>
<dbReference type="Proteomes" id="UP000008743">
    <property type="component" value="Unassembled WGS sequence"/>
</dbReference>
<sequence length="520" mass="57053">MNQRQRELHDQIKNASGRLLLSHNQIDAAGAMAIAEALKVNTRLTELGLRGNQIGDIGARAFAEALKVNKTLTTLNLRGNQIGDIGARAFAEALKVNTTLKTFYLNENFLTKTGINALMQTGNTKCTLEGLDQQQRVTVPAELAQIAARAAAHPKPQPAVNLAAEIQQLRSDLTAKDKTLQQLRSDLAAKDQELATNKQELATRDQALAAKDQELAAKNRELKSALDQIDVLERNQAAGGSFSNFDGPIAQIPLATLVSATNNFAADSLLGEGAFGRVYGASLPGPRVAIKKLSAESKQGTVEFKSELDSLSKFRHANIIAILSYAEEGDERCLVYEFMPNGSVRDRLNRKNNTPPLTWSQRHRIAADVARGMHYVQTAFPDHVLFHLDLKTDNWLIFVRAAKHLDDKSYLRTQNVQGTAAYMCPEFFAEGRMTIKTDVYAFGMILLELATAAKPGPRLKTDMRKAVKTQKFIEMLDSALKPSEAELRSISELLTLAMECLDDAADDRPSFGSILVSLDP</sequence>
<dbReference type="SUPFAM" id="SSF52047">
    <property type="entry name" value="RNI-like"/>
    <property type="match status" value="1"/>
</dbReference>
<keyword evidence="4" id="KW-0067">ATP-binding</keyword>
<dbReference type="InterPro" id="IPR032675">
    <property type="entry name" value="LRR_dom_sf"/>
</dbReference>
<evidence type="ECO:0000256" key="3">
    <source>
        <dbReference type="ARBA" id="ARBA00022786"/>
    </source>
</evidence>
<dbReference type="Gene3D" id="3.30.200.20">
    <property type="entry name" value="Phosphorylase Kinase, domain 1"/>
    <property type="match status" value="1"/>
</dbReference>
<dbReference type="InterPro" id="IPR001245">
    <property type="entry name" value="Ser-Thr/Tyr_kinase_cat_dom"/>
</dbReference>
<dbReference type="EMBL" id="KE346368">
    <property type="protein sequence ID" value="KJE95199.1"/>
    <property type="molecule type" value="Genomic_DNA"/>
</dbReference>
<dbReference type="GO" id="GO:0004672">
    <property type="term" value="F:protein kinase activity"/>
    <property type="evidence" value="ECO:0007669"/>
    <property type="project" value="InterPro"/>
</dbReference>
<dbReference type="PROSITE" id="PS50011">
    <property type="entry name" value="PROTEIN_KINASE_DOM"/>
    <property type="match status" value="1"/>
</dbReference>
<feature type="coiled-coil region" evidence="5">
    <location>
        <begin position="166"/>
        <end position="235"/>
    </location>
</feature>
<dbReference type="Gene3D" id="1.10.510.10">
    <property type="entry name" value="Transferase(Phosphotransferase) domain 1"/>
    <property type="match status" value="1"/>
</dbReference>
<evidence type="ECO:0000256" key="5">
    <source>
        <dbReference type="SAM" id="Coils"/>
    </source>
</evidence>
<evidence type="ECO:0000313" key="8">
    <source>
        <dbReference type="Proteomes" id="UP000008743"/>
    </source>
</evidence>
<keyword evidence="4" id="KW-0547">Nucleotide-binding</keyword>
<keyword evidence="3" id="KW-0833">Ubl conjugation pathway</keyword>
<dbReference type="AlphaFoldDB" id="A0A0D2X401"/>
<dbReference type="InterPro" id="IPR017441">
    <property type="entry name" value="Protein_kinase_ATP_BS"/>
</dbReference>
<dbReference type="GO" id="GO:0005524">
    <property type="term" value="F:ATP binding"/>
    <property type="evidence" value="ECO:0007669"/>
    <property type="project" value="UniProtKB-UniRule"/>
</dbReference>
<evidence type="ECO:0000256" key="4">
    <source>
        <dbReference type="PROSITE-ProRule" id="PRU10141"/>
    </source>
</evidence>
<reference evidence="8" key="1">
    <citation type="submission" date="2011-02" db="EMBL/GenBank/DDBJ databases">
        <title>The Genome Sequence of Capsaspora owczarzaki ATCC 30864.</title>
        <authorList>
            <person name="Russ C."/>
            <person name="Cuomo C."/>
            <person name="Burger G."/>
            <person name="Gray M.W."/>
            <person name="Holland P.W.H."/>
            <person name="King N."/>
            <person name="Lang F.B.F."/>
            <person name="Roger A.J."/>
            <person name="Ruiz-Trillo I."/>
            <person name="Young S.K."/>
            <person name="Zeng Q."/>
            <person name="Gargeya S."/>
            <person name="Alvarado L."/>
            <person name="Berlin A."/>
            <person name="Chapman S.B."/>
            <person name="Chen Z."/>
            <person name="Freedman E."/>
            <person name="Gellesch M."/>
            <person name="Goldberg J."/>
            <person name="Griggs A."/>
            <person name="Gujja S."/>
            <person name="Heilman E."/>
            <person name="Heiman D."/>
            <person name="Howarth C."/>
            <person name="Mehta T."/>
            <person name="Neiman D."/>
            <person name="Pearson M."/>
            <person name="Roberts A."/>
            <person name="Saif S."/>
            <person name="Shea T."/>
            <person name="Shenoy N."/>
            <person name="Sisk P."/>
            <person name="Stolte C."/>
            <person name="Sykes S."/>
            <person name="White J."/>
            <person name="Yandava C."/>
            <person name="Haas B."/>
            <person name="Nusbaum C."/>
            <person name="Birren B."/>
        </authorList>
    </citation>
    <scope>NUCLEOTIDE SEQUENCE</scope>
    <source>
        <strain evidence="8">ATCC 30864</strain>
    </source>
</reference>
<dbReference type="InterPro" id="IPR001611">
    <property type="entry name" value="Leu-rich_rpt"/>
</dbReference>
<dbReference type="Pfam" id="PF07714">
    <property type="entry name" value="PK_Tyr_Ser-Thr"/>
    <property type="match status" value="1"/>
</dbReference>
<name>A0A0D2X401_CAPO3</name>
<evidence type="ECO:0000256" key="1">
    <source>
        <dbReference type="ARBA" id="ARBA00022614"/>
    </source>
</evidence>
<feature type="binding site" evidence="4">
    <location>
        <position position="292"/>
    </location>
    <ligand>
        <name>ATP</name>
        <dbReference type="ChEBI" id="CHEBI:30616"/>
    </ligand>
</feature>
<dbReference type="OrthoDB" id="4062651at2759"/>
<dbReference type="InParanoid" id="A0A0D2X401"/>
<dbReference type="PROSITE" id="PS00107">
    <property type="entry name" value="PROTEIN_KINASE_ATP"/>
    <property type="match status" value="1"/>
</dbReference>
<dbReference type="SMART" id="SM00220">
    <property type="entry name" value="S_TKc"/>
    <property type="match status" value="1"/>
</dbReference>
<dbReference type="PANTHER" id="PTHR45647">
    <property type="entry name" value="OS02G0152300 PROTEIN"/>
    <property type="match status" value="1"/>
</dbReference>
<keyword evidence="5" id="KW-0175">Coiled coil</keyword>
<evidence type="ECO:0000313" key="7">
    <source>
        <dbReference type="EMBL" id="KJE95199.1"/>
    </source>
</evidence>
<evidence type="ECO:0000259" key="6">
    <source>
        <dbReference type="PROSITE" id="PS50011"/>
    </source>
</evidence>
<dbReference type="SMART" id="SM00368">
    <property type="entry name" value="LRR_RI"/>
    <property type="match status" value="4"/>
</dbReference>
<dbReference type="PhylomeDB" id="A0A0D2X401"/>
<dbReference type="SUPFAM" id="SSF56112">
    <property type="entry name" value="Protein kinase-like (PK-like)"/>
    <property type="match status" value="1"/>
</dbReference>
<keyword evidence="1" id="KW-0433">Leucine-rich repeat</keyword>
<keyword evidence="8" id="KW-1185">Reference proteome</keyword>
<feature type="domain" description="Protein kinase" evidence="6">
    <location>
        <begin position="264"/>
        <end position="520"/>
    </location>
</feature>
<protein>
    <submittedName>
        <fullName evidence="7">TKL/IRAK protein kinase</fullName>
    </submittedName>
</protein>
<dbReference type="Gene3D" id="3.80.10.10">
    <property type="entry name" value="Ribonuclease Inhibitor"/>
    <property type="match status" value="1"/>
</dbReference>
<dbReference type="InterPro" id="IPR000719">
    <property type="entry name" value="Prot_kinase_dom"/>
</dbReference>
<accession>A0A0D2X401</accession>
<dbReference type="STRING" id="595528.A0A0D2X401"/>
<dbReference type="InterPro" id="IPR051348">
    <property type="entry name" value="U-box_ubiquitin_ligases"/>
</dbReference>
<proteinExistence type="predicted"/>
<keyword evidence="7" id="KW-0418">Kinase</keyword>
<keyword evidence="7" id="KW-0808">Transferase</keyword>
<dbReference type="Pfam" id="PF13516">
    <property type="entry name" value="LRR_6"/>
    <property type="match status" value="3"/>
</dbReference>
<evidence type="ECO:0000256" key="2">
    <source>
        <dbReference type="ARBA" id="ARBA00022737"/>
    </source>
</evidence>
<dbReference type="PANTHER" id="PTHR45647:SF139">
    <property type="entry name" value="OS02G0152300 PROTEIN"/>
    <property type="match status" value="1"/>
</dbReference>
<dbReference type="InterPro" id="IPR011009">
    <property type="entry name" value="Kinase-like_dom_sf"/>
</dbReference>
<gene>
    <name evidence="7" type="ORF">CAOG_005677</name>
</gene>
<keyword evidence="2" id="KW-0677">Repeat</keyword>
<organism evidence="7 8">
    <name type="scientific">Capsaspora owczarzaki (strain ATCC 30864)</name>
    <dbReference type="NCBI Taxonomy" id="595528"/>
    <lineage>
        <taxon>Eukaryota</taxon>
        <taxon>Filasterea</taxon>
        <taxon>Capsaspora</taxon>
    </lineage>
</organism>